<dbReference type="AlphaFoldDB" id="A0A0R3SPP8"/>
<keyword evidence="5" id="KW-1185">Reference proteome</keyword>
<protein>
    <submittedName>
        <fullName evidence="6">CST complex subunit CTC1</fullName>
    </submittedName>
</protein>
<name>A0A0R3SPP8_HYMDI</name>
<gene>
    <name evidence="2" type="ORF">HDID_LOCUS6955</name>
    <name evidence="3" type="ORF">WMSIL1_LOCUS4465</name>
</gene>
<feature type="compositionally biased region" description="Polar residues" evidence="1">
    <location>
        <begin position="614"/>
        <end position="628"/>
    </location>
</feature>
<dbReference type="WBParaSite" id="HDID_0000695701-mRNA-1">
    <property type="protein sequence ID" value="HDID_0000695701-mRNA-1"/>
    <property type="gene ID" value="HDID_0000695701"/>
</dbReference>
<feature type="compositionally biased region" description="Low complexity" evidence="1">
    <location>
        <begin position="659"/>
        <end position="670"/>
    </location>
</feature>
<reference evidence="2 4" key="2">
    <citation type="submission" date="2018-11" db="EMBL/GenBank/DDBJ databases">
        <authorList>
            <consortium name="Pathogen Informatics"/>
        </authorList>
    </citation>
    <scope>NUCLEOTIDE SEQUENCE [LARGE SCALE GENOMIC DNA]</scope>
</reference>
<proteinExistence type="predicted"/>
<feature type="region of interest" description="Disordered" evidence="1">
    <location>
        <begin position="659"/>
        <end position="679"/>
    </location>
</feature>
<feature type="region of interest" description="Disordered" evidence="1">
    <location>
        <begin position="19"/>
        <end position="44"/>
    </location>
</feature>
<evidence type="ECO:0000313" key="5">
    <source>
        <dbReference type="Proteomes" id="UP000321570"/>
    </source>
</evidence>
<dbReference type="Proteomes" id="UP000321570">
    <property type="component" value="Unassembled WGS sequence"/>
</dbReference>
<evidence type="ECO:0000313" key="3">
    <source>
        <dbReference type="EMBL" id="VUZ44258.1"/>
    </source>
</evidence>
<evidence type="ECO:0000313" key="4">
    <source>
        <dbReference type="Proteomes" id="UP000274504"/>
    </source>
</evidence>
<reference evidence="3 5" key="3">
    <citation type="submission" date="2019-07" db="EMBL/GenBank/DDBJ databases">
        <authorList>
            <person name="Jastrzebski P J."/>
            <person name="Paukszto L."/>
            <person name="Jastrzebski P J."/>
        </authorList>
    </citation>
    <scope>NUCLEOTIDE SEQUENCE [LARGE SCALE GENOMIC DNA]</scope>
    <source>
        <strain evidence="3 5">WMS-il1</strain>
    </source>
</reference>
<sequence>MVAHGLLPSEDFLDSKMETSQSLHAQNDQPSSYRLHLRNEGGRQPTMSAVPTLVLENLSSFLQNCCENAQPFLQNQQNLNQSHYAHQQPQQNYISPKPQIEWLYSQHNMNTGRAPELLRMKAKELIQQEKCDANFAYCVDQPSQLVRIECLKAGCKCVLKQEPALALKIVCGVSLVRGCWTNLQTSNSHSAKWNSISSAFERLQPNRSSQCQPSYDQSSSSSSHDQIPLIFTSCSPFWFEILRQRNDTFQRSDILSWNSGKTLWKARPSMFLLRKQTKCILSVSTNGSRGPVTLDLDNVVHLHPGTVLRLLDCKNCRLVSKSSSQFPSTASLLQCEVVGSKSLAKYASLANNLPPDDALYWFASGSRLVYLPLDDKTVSFYPIATPPPNSRDNKNTGWAYSGAHSVLTLLSYFPLPLTVRPVMDHSLANWLTSSSSVKDGNAGLHLTSCYHGDLVFLEPIADCGPNINNHGSTGNSRFFVVTAEMLSQHRFILATSQSSQYYARELKTHASRVAHFLAAFHPACGLNYLLKYLEDVTHCSSVGPSHKPLTETLGPLGGESTTASHTAVASIAASNLLHLEADERSKSPDLHALYDDLDDIYQYVRTGRLPSKQRGLTPSSGMLRSCSATPGPVQRTRSRQDYTIPYVYFPDTSFISNNVTSNSNNTASHSIQPPPPPRRHVVATPTHAYVFPKNAGNYVLKSDIPSPLPFASPGRRQAYADYTRFRSIEQQQQQANQSQPQQTFCNQPPPSYSILNFAAMNERTNSSPDTGLGGDSGQSGQSLLVPTATTSIVRSSCHQLINFCENGVTSSGCGENEMKSPQLIYPNLRRLTVNLNKRVL</sequence>
<reference evidence="6" key="1">
    <citation type="submission" date="2017-02" db="UniProtKB">
        <authorList>
            <consortium name="WormBaseParasite"/>
        </authorList>
    </citation>
    <scope>IDENTIFICATION</scope>
</reference>
<evidence type="ECO:0000256" key="1">
    <source>
        <dbReference type="SAM" id="MobiDB-lite"/>
    </source>
</evidence>
<feature type="compositionally biased region" description="Polar residues" evidence="1">
    <location>
        <begin position="19"/>
        <end position="32"/>
    </location>
</feature>
<evidence type="ECO:0000313" key="2">
    <source>
        <dbReference type="EMBL" id="VDL59273.1"/>
    </source>
</evidence>
<evidence type="ECO:0000313" key="6">
    <source>
        <dbReference type="WBParaSite" id="HDID_0000695701-mRNA-1"/>
    </source>
</evidence>
<dbReference type="Proteomes" id="UP000274504">
    <property type="component" value="Unassembled WGS sequence"/>
</dbReference>
<dbReference type="OrthoDB" id="6258948at2759"/>
<organism evidence="6">
    <name type="scientific">Hymenolepis diminuta</name>
    <name type="common">Rat tapeworm</name>
    <dbReference type="NCBI Taxonomy" id="6216"/>
    <lineage>
        <taxon>Eukaryota</taxon>
        <taxon>Metazoa</taxon>
        <taxon>Spiralia</taxon>
        <taxon>Lophotrochozoa</taxon>
        <taxon>Platyhelminthes</taxon>
        <taxon>Cestoda</taxon>
        <taxon>Eucestoda</taxon>
        <taxon>Cyclophyllidea</taxon>
        <taxon>Hymenolepididae</taxon>
        <taxon>Hymenolepis</taxon>
    </lineage>
</organism>
<dbReference type="EMBL" id="CABIJS010000123">
    <property type="protein sequence ID" value="VUZ44258.1"/>
    <property type="molecule type" value="Genomic_DNA"/>
</dbReference>
<feature type="region of interest" description="Disordered" evidence="1">
    <location>
        <begin position="611"/>
        <end position="636"/>
    </location>
</feature>
<dbReference type="EMBL" id="UYSG01010890">
    <property type="protein sequence ID" value="VDL59273.1"/>
    <property type="molecule type" value="Genomic_DNA"/>
</dbReference>
<accession>A0A0R3SPP8</accession>